<dbReference type="InterPro" id="IPR000160">
    <property type="entry name" value="GGDEF_dom"/>
</dbReference>
<dbReference type="Pfam" id="PF00563">
    <property type="entry name" value="EAL"/>
    <property type="match status" value="1"/>
</dbReference>
<name>A0A239ADE2_9ACTN</name>
<dbReference type="CDD" id="cd01948">
    <property type="entry name" value="EAL"/>
    <property type="match status" value="1"/>
</dbReference>
<dbReference type="SUPFAM" id="SSF55073">
    <property type="entry name" value="Nucleotide cyclase"/>
    <property type="match status" value="1"/>
</dbReference>
<dbReference type="SMART" id="SM00052">
    <property type="entry name" value="EAL"/>
    <property type="match status" value="1"/>
</dbReference>
<accession>A0A239ADE2</accession>
<dbReference type="PROSITE" id="PS50883">
    <property type="entry name" value="EAL"/>
    <property type="match status" value="1"/>
</dbReference>
<dbReference type="Proteomes" id="UP000198415">
    <property type="component" value="Unassembled WGS sequence"/>
</dbReference>
<dbReference type="InterPro" id="IPR035919">
    <property type="entry name" value="EAL_sf"/>
</dbReference>
<dbReference type="InterPro" id="IPR001633">
    <property type="entry name" value="EAL_dom"/>
</dbReference>
<evidence type="ECO:0000259" key="2">
    <source>
        <dbReference type="PROSITE" id="PS50887"/>
    </source>
</evidence>
<dbReference type="AlphaFoldDB" id="A0A239ADE2"/>
<evidence type="ECO:0000313" key="4">
    <source>
        <dbReference type="Proteomes" id="UP000198415"/>
    </source>
</evidence>
<dbReference type="SMART" id="SM00267">
    <property type="entry name" value="GGDEF"/>
    <property type="match status" value="1"/>
</dbReference>
<protein>
    <submittedName>
        <fullName evidence="3">Diguanylate cyclase (GGDEF) domain-containing protein</fullName>
    </submittedName>
</protein>
<feature type="domain" description="EAL" evidence="1">
    <location>
        <begin position="302"/>
        <end position="554"/>
    </location>
</feature>
<dbReference type="EMBL" id="FZNR01000007">
    <property type="protein sequence ID" value="SNR93667.1"/>
    <property type="molecule type" value="Genomic_DNA"/>
</dbReference>
<evidence type="ECO:0000313" key="3">
    <source>
        <dbReference type="EMBL" id="SNR93667.1"/>
    </source>
</evidence>
<dbReference type="Gene3D" id="3.30.70.270">
    <property type="match status" value="1"/>
</dbReference>
<proteinExistence type="predicted"/>
<dbReference type="Gene3D" id="3.20.20.450">
    <property type="entry name" value="EAL domain"/>
    <property type="match status" value="1"/>
</dbReference>
<dbReference type="InterPro" id="IPR050706">
    <property type="entry name" value="Cyclic-di-GMP_PDE-like"/>
</dbReference>
<organism evidence="3 4">
    <name type="scientific">Actinoplanes regularis</name>
    <dbReference type="NCBI Taxonomy" id="52697"/>
    <lineage>
        <taxon>Bacteria</taxon>
        <taxon>Bacillati</taxon>
        <taxon>Actinomycetota</taxon>
        <taxon>Actinomycetes</taxon>
        <taxon>Micromonosporales</taxon>
        <taxon>Micromonosporaceae</taxon>
        <taxon>Actinoplanes</taxon>
    </lineage>
</organism>
<dbReference type="GO" id="GO:0071111">
    <property type="term" value="F:cyclic-guanylate-specific phosphodiesterase activity"/>
    <property type="evidence" value="ECO:0007669"/>
    <property type="project" value="InterPro"/>
</dbReference>
<dbReference type="SUPFAM" id="SSF141868">
    <property type="entry name" value="EAL domain-like"/>
    <property type="match status" value="1"/>
</dbReference>
<evidence type="ECO:0000259" key="1">
    <source>
        <dbReference type="PROSITE" id="PS50883"/>
    </source>
</evidence>
<feature type="domain" description="GGDEF" evidence="2">
    <location>
        <begin position="160"/>
        <end position="294"/>
    </location>
</feature>
<dbReference type="RefSeq" id="WP_089294818.1">
    <property type="nucleotide sequence ID" value="NZ_BOMU01000043.1"/>
</dbReference>
<keyword evidence="4" id="KW-1185">Reference proteome</keyword>
<gene>
    <name evidence="3" type="ORF">SAMN06264365_107264</name>
</gene>
<dbReference type="NCBIfam" id="TIGR00254">
    <property type="entry name" value="GGDEF"/>
    <property type="match status" value="1"/>
</dbReference>
<sequence>MHTPVLADLAVPAPITPPDTPMGEIESILRTDPELLGIVTETGEDRFLVDRRFLELVLAGRLGFGRALLHRKPLRSLLRRPALVLPAGTEWGDAARAAMQRPDGFKAIPLIVAFDDGTVGIAPVGPLVEHLSKRYQAMAHTDDLTGLGNRRSLMEQRAAAPAALFVVDLNRFKEINDTLGQRHGDELLRHVAVALAAACAPARAFRLDGDKFVVFTPDPAIWPGKEPAAAAHELLHAIQGPFPVAGIPVTVEASTGVALADHPDRTEMEDLLARADAAMYTAKRDRTQVELWRAALTAGNIDLGLDTDLRAAIGKGELVLHYQPLVDARTRETASVEALVRWSHPRRGLLPPRVFLPQAERSDVIHLLTAAVLADAVRQAAAWHRAGRDVPVAVNLAAPVLASDRVVATIDALLAETGLPPRALIVEVTESAVMTRPAECADRLRSLRRMGVLVAIDDFGIGNTSLGLLTQLPLDELKLDRSFVTRIHEPRGRVIVESVARMANGLGLTLVAEGVEDERTAETLTELGFHLLQGYHFGRPEPALAAGTATRDQQGVTPGSR</sequence>
<dbReference type="CDD" id="cd01949">
    <property type="entry name" value="GGDEF"/>
    <property type="match status" value="1"/>
</dbReference>
<dbReference type="PROSITE" id="PS50887">
    <property type="entry name" value="GGDEF"/>
    <property type="match status" value="1"/>
</dbReference>
<dbReference type="InterPro" id="IPR043128">
    <property type="entry name" value="Rev_trsase/Diguanyl_cyclase"/>
</dbReference>
<dbReference type="PANTHER" id="PTHR33121">
    <property type="entry name" value="CYCLIC DI-GMP PHOSPHODIESTERASE PDEF"/>
    <property type="match status" value="1"/>
</dbReference>
<reference evidence="3 4" key="1">
    <citation type="submission" date="2017-06" db="EMBL/GenBank/DDBJ databases">
        <authorList>
            <person name="Kim H.J."/>
            <person name="Triplett B.A."/>
        </authorList>
    </citation>
    <scope>NUCLEOTIDE SEQUENCE [LARGE SCALE GENOMIC DNA]</scope>
    <source>
        <strain evidence="3 4">DSM 43151</strain>
    </source>
</reference>
<dbReference type="InterPro" id="IPR029787">
    <property type="entry name" value="Nucleotide_cyclase"/>
</dbReference>
<dbReference type="Pfam" id="PF00990">
    <property type="entry name" value="GGDEF"/>
    <property type="match status" value="1"/>
</dbReference>
<dbReference type="OrthoDB" id="23692at2"/>
<dbReference type="PANTHER" id="PTHR33121:SF70">
    <property type="entry name" value="SIGNALING PROTEIN YKOW"/>
    <property type="match status" value="1"/>
</dbReference>